<dbReference type="InterPro" id="IPR009057">
    <property type="entry name" value="Homeodomain-like_sf"/>
</dbReference>
<dbReference type="SMART" id="SM00342">
    <property type="entry name" value="HTH_ARAC"/>
    <property type="match status" value="1"/>
</dbReference>
<dbReference type="SUPFAM" id="SSF46689">
    <property type="entry name" value="Homeodomain-like"/>
    <property type="match status" value="2"/>
</dbReference>
<dbReference type="EMBL" id="AP023368">
    <property type="protein sequence ID" value="BCJ97454.1"/>
    <property type="molecule type" value="Genomic_DNA"/>
</dbReference>
<dbReference type="InterPro" id="IPR018060">
    <property type="entry name" value="HTH_AraC"/>
</dbReference>
<dbReference type="Gene3D" id="1.10.10.60">
    <property type="entry name" value="Homeodomain-like"/>
    <property type="match status" value="2"/>
</dbReference>
<reference evidence="5 6" key="2">
    <citation type="submission" date="2020-08" db="EMBL/GenBank/DDBJ databases">
        <authorList>
            <person name="Ueki A."/>
            <person name="Tonouchi A."/>
        </authorList>
    </citation>
    <scope>NUCLEOTIDE SEQUENCE [LARGE SCALE GENOMIC DNA]</scope>
    <source>
        <strain evidence="5 6">CTTW</strain>
    </source>
</reference>
<evidence type="ECO:0000313" key="6">
    <source>
        <dbReference type="Proteomes" id="UP000515703"/>
    </source>
</evidence>
<evidence type="ECO:0000259" key="4">
    <source>
        <dbReference type="PROSITE" id="PS01124"/>
    </source>
</evidence>
<dbReference type="PANTHER" id="PTHR47504">
    <property type="entry name" value="RIGHT ORIGIN-BINDING PROTEIN"/>
    <property type="match status" value="1"/>
</dbReference>
<dbReference type="Proteomes" id="UP000515703">
    <property type="component" value="Chromosome"/>
</dbReference>
<reference evidence="5 6" key="1">
    <citation type="submission" date="2020-08" db="EMBL/GenBank/DDBJ databases">
        <title>Draft genome sequencing of an Anaerocolumna strain isolated from anoxic soil subjected to BSD treatment.</title>
        <authorList>
            <person name="Uek A."/>
            <person name="Tonouchi A."/>
        </authorList>
    </citation>
    <scope>NUCLEOTIDE SEQUENCE [LARGE SCALE GENOMIC DNA]</scope>
    <source>
        <strain evidence="5 6">CTTW</strain>
    </source>
</reference>
<accession>A0A7I8DJC1</accession>
<dbReference type="GO" id="GO:0043565">
    <property type="term" value="F:sequence-specific DNA binding"/>
    <property type="evidence" value="ECO:0007669"/>
    <property type="project" value="InterPro"/>
</dbReference>
<dbReference type="RefSeq" id="WP_185257879.1">
    <property type="nucleotide sequence ID" value="NZ_AP023368.1"/>
</dbReference>
<dbReference type="InterPro" id="IPR050959">
    <property type="entry name" value="MarA-like"/>
</dbReference>
<dbReference type="GO" id="GO:0003700">
    <property type="term" value="F:DNA-binding transcription factor activity"/>
    <property type="evidence" value="ECO:0007669"/>
    <property type="project" value="InterPro"/>
</dbReference>
<proteinExistence type="predicted"/>
<dbReference type="KEGG" id="acht:bsdcttw_04950"/>
<protein>
    <recommendedName>
        <fullName evidence="4">HTH araC/xylS-type domain-containing protein</fullName>
    </recommendedName>
</protein>
<dbReference type="PANTHER" id="PTHR47504:SF5">
    <property type="entry name" value="RIGHT ORIGIN-BINDING PROTEIN"/>
    <property type="match status" value="1"/>
</dbReference>
<dbReference type="AlphaFoldDB" id="A0A7I8DJC1"/>
<evidence type="ECO:0000256" key="1">
    <source>
        <dbReference type="ARBA" id="ARBA00023015"/>
    </source>
</evidence>
<gene>
    <name evidence="5" type="ORF">bsdcttw_04950</name>
</gene>
<feature type="domain" description="HTH araC/xylS-type" evidence="4">
    <location>
        <begin position="8"/>
        <end position="106"/>
    </location>
</feature>
<sequence length="490" mass="56519">MEWMQSMQKAINYIEDNLCNNLDIDQISKSVYSSSANFQRIFSVVTGMTVGDYVRFRRLTLAGRDVVESDEKIIDIALKYGYETAESFTKAFTRFHNVTPSTARISNSDLKIFKPLSIQIDIRGGFNMTRKLISNVPLITMSSDNMSYMTSFTGALYGVLKSMDEDFSNSQLLAYSGFGNRFCWTAGKWIFGNEDFENCNDTPYKNQMRLLNAIGWKVKIITLLRDETGSLINTEEKQIRQDFVDSINKGIPVLAQGITDDGCKHEFDVFFGFEENGEKIIGWDYYQEHDRPLVRANWEKELNAYILLTEKTQPKSEKECIMEAFKIITAHARKNEIHGRKVGFAAWEAFLTQLEFDDFSKCCVYASDDLADSTDGVNSLEHRFIIYCDTLGQIYQRNNILDYYRRVIEKFPEWAVELQIAIEAWEECASYGGFLWSQGLSFDENGYEKFRDQKLRKILAEEGRKAMAKDREAIEQIEKILCKEDLATVK</sequence>
<evidence type="ECO:0000256" key="3">
    <source>
        <dbReference type="ARBA" id="ARBA00023163"/>
    </source>
</evidence>
<organism evidence="5 6">
    <name type="scientific">Anaerocolumna chitinilytica</name>
    <dbReference type="NCBI Taxonomy" id="1727145"/>
    <lineage>
        <taxon>Bacteria</taxon>
        <taxon>Bacillati</taxon>
        <taxon>Bacillota</taxon>
        <taxon>Clostridia</taxon>
        <taxon>Lachnospirales</taxon>
        <taxon>Lachnospiraceae</taxon>
        <taxon>Anaerocolumna</taxon>
    </lineage>
</organism>
<keyword evidence="3" id="KW-0804">Transcription</keyword>
<keyword evidence="6" id="KW-1185">Reference proteome</keyword>
<keyword evidence="1" id="KW-0805">Transcription regulation</keyword>
<dbReference type="Pfam" id="PF12833">
    <property type="entry name" value="HTH_18"/>
    <property type="match status" value="1"/>
</dbReference>
<evidence type="ECO:0000256" key="2">
    <source>
        <dbReference type="ARBA" id="ARBA00023125"/>
    </source>
</evidence>
<evidence type="ECO:0000313" key="5">
    <source>
        <dbReference type="EMBL" id="BCJ97454.1"/>
    </source>
</evidence>
<name>A0A7I8DJC1_9FIRM</name>
<keyword evidence="2" id="KW-0238">DNA-binding</keyword>
<dbReference type="PROSITE" id="PS01124">
    <property type="entry name" value="HTH_ARAC_FAMILY_2"/>
    <property type="match status" value="1"/>
</dbReference>